<evidence type="ECO:0000313" key="3">
    <source>
        <dbReference type="Proteomes" id="UP000308549"/>
    </source>
</evidence>
<comment type="caution">
    <text evidence="2">The sequence shown here is derived from an EMBL/GenBank/DDBJ whole genome shotgun (WGS) entry which is preliminary data.</text>
</comment>
<accession>A0A4U0U284</accession>
<protein>
    <submittedName>
        <fullName evidence="2">Uncharacterized protein</fullName>
    </submittedName>
</protein>
<reference evidence="2 3" key="1">
    <citation type="submission" date="2017-03" db="EMBL/GenBank/DDBJ databases">
        <title>Genomes of endolithic fungi from Antarctica.</title>
        <authorList>
            <person name="Coleine C."/>
            <person name="Masonjones S."/>
            <person name="Stajich J.E."/>
        </authorList>
    </citation>
    <scope>NUCLEOTIDE SEQUENCE [LARGE SCALE GENOMIC DNA]</scope>
    <source>
        <strain evidence="2 3">CCFEE 6315</strain>
    </source>
</reference>
<dbReference type="AlphaFoldDB" id="A0A4U0U284"/>
<evidence type="ECO:0000256" key="1">
    <source>
        <dbReference type="SAM" id="MobiDB-lite"/>
    </source>
</evidence>
<proteinExistence type="predicted"/>
<dbReference type="Proteomes" id="UP000308549">
    <property type="component" value="Unassembled WGS sequence"/>
</dbReference>
<feature type="compositionally biased region" description="Low complexity" evidence="1">
    <location>
        <begin position="22"/>
        <end position="32"/>
    </location>
</feature>
<keyword evidence="3" id="KW-1185">Reference proteome</keyword>
<dbReference type="PANTHER" id="PTHR42085:SF2">
    <property type="entry name" value="F-BOX DOMAIN-CONTAINING PROTEIN"/>
    <property type="match status" value="1"/>
</dbReference>
<feature type="region of interest" description="Disordered" evidence="1">
    <location>
        <begin position="13"/>
        <end position="73"/>
    </location>
</feature>
<feature type="region of interest" description="Disordered" evidence="1">
    <location>
        <begin position="111"/>
        <end position="131"/>
    </location>
</feature>
<dbReference type="InterPro" id="IPR038883">
    <property type="entry name" value="AN11006-like"/>
</dbReference>
<feature type="compositionally biased region" description="Polar residues" evidence="1">
    <location>
        <begin position="33"/>
        <end position="57"/>
    </location>
</feature>
<dbReference type="EMBL" id="NAJL01000016">
    <property type="protein sequence ID" value="TKA28988.1"/>
    <property type="molecule type" value="Genomic_DNA"/>
</dbReference>
<dbReference type="PANTHER" id="PTHR42085">
    <property type="entry name" value="F-BOX DOMAIN-CONTAINING PROTEIN"/>
    <property type="match status" value="1"/>
</dbReference>
<organism evidence="2 3">
    <name type="scientific">Salinomyces thailandicus</name>
    <dbReference type="NCBI Taxonomy" id="706561"/>
    <lineage>
        <taxon>Eukaryota</taxon>
        <taxon>Fungi</taxon>
        <taxon>Dikarya</taxon>
        <taxon>Ascomycota</taxon>
        <taxon>Pezizomycotina</taxon>
        <taxon>Dothideomycetes</taxon>
        <taxon>Dothideomycetidae</taxon>
        <taxon>Mycosphaerellales</taxon>
        <taxon>Teratosphaeriaceae</taxon>
        <taxon>Salinomyces</taxon>
    </lineage>
</organism>
<sequence>MALAKEVALELRSGCSAVQDVSESSSSSSNTSAKETTLSPRQGSSITSTGEVTSEPCSSAPAMGSVSGSFPDSAIDLTKKSAAEPRPNFPLPRELRDQIYGYLLNHEHVHAPPYHTRPQQDRGTQSEATNRDRSVAHTYRFSTVILAVNKEIQREAQEALCDSNTFVIVSWVWPDLGQTLHAYDLPIHPVAKPAPKHEWILMLHSDLAILCRTIRYVSVIPPKPGKIVLKPVDALDHELLMFERSDGRAVITKIQFMENRDHVSREDAMAKQVQFKVLDAVTSDINCAFERYLREMAFLASPPLVRISALAWDMLDISLVLLEEAHELCRAGDLARARRHYESVYAAGAVMLDFPSLAFSSDAELPLVLTMRVYADAAAAAGLLYLRDVDYLKAHAAGKHALFGETGSGHPEASGAAKTPEWHLHLIMNIIHRSNLDTTVARLEIAKAEQPSNAHVAHDLRLAQRGTTILDHVKEDLRETSAVCLAPQIFQFVPPKHNERPKELRGWCDLKQRQAAIVAKGPITQAAEQEGKYELINPR</sequence>
<gene>
    <name evidence="2" type="ORF">B0A50_03400</name>
</gene>
<name>A0A4U0U284_9PEZI</name>
<dbReference type="OrthoDB" id="3672650at2759"/>
<evidence type="ECO:0000313" key="2">
    <source>
        <dbReference type="EMBL" id="TKA28988.1"/>
    </source>
</evidence>